<name>A0ABP1PVL2_9HEXA</name>
<dbReference type="Proteomes" id="UP001642540">
    <property type="component" value="Unassembled WGS sequence"/>
</dbReference>
<comment type="caution">
    <text evidence="1">The sequence shown here is derived from an EMBL/GenBank/DDBJ whole genome shotgun (WGS) entry which is preliminary data.</text>
</comment>
<accession>A0ABP1PVL2</accession>
<proteinExistence type="predicted"/>
<sequence>METAGSENLTPKNLSESQSEINSLLLTKLDPVARIMLPQLQSIQFHVSKIDTVKTNQEILRAPTTRAQKSNIIIHGMSDNETESTARLKSDTEKLLSDICGRKINIDTSHRLGQYKPNNVQPVKGKLILQSERDLIMKNRDKLNPPKFIKEDLPFSTRRDNAVLWNL</sequence>
<reference evidence="1 2" key="1">
    <citation type="submission" date="2024-08" db="EMBL/GenBank/DDBJ databases">
        <authorList>
            <person name="Cucini C."/>
            <person name="Frati F."/>
        </authorList>
    </citation>
    <scope>NUCLEOTIDE SEQUENCE [LARGE SCALE GENOMIC DNA]</scope>
</reference>
<dbReference type="EMBL" id="CAXLJM020000012">
    <property type="protein sequence ID" value="CAL8077035.1"/>
    <property type="molecule type" value="Genomic_DNA"/>
</dbReference>
<keyword evidence="2" id="KW-1185">Reference proteome</keyword>
<gene>
    <name evidence="1" type="ORF">ODALV1_LOCUS3675</name>
</gene>
<evidence type="ECO:0000313" key="2">
    <source>
        <dbReference type="Proteomes" id="UP001642540"/>
    </source>
</evidence>
<protein>
    <submittedName>
        <fullName evidence="1">Uncharacterized protein</fullName>
    </submittedName>
</protein>
<evidence type="ECO:0000313" key="1">
    <source>
        <dbReference type="EMBL" id="CAL8077035.1"/>
    </source>
</evidence>
<organism evidence="1 2">
    <name type="scientific">Orchesella dallaii</name>
    <dbReference type="NCBI Taxonomy" id="48710"/>
    <lineage>
        <taxon>Eukaryota</taxon>
        <taxon>Metazoa</taxon>
        <taxon>Ecdysozoa</taxon>
        <taxon>Arthropoda</taxon>
        <taxon>Hexapoda</taxon>
        <taxon>Collembola</taxon>
        <taxon>Entomobryomorpha</taxon>
        <taxon>Entomobryoidea</taxon>
        <taxon>Orchesellidae</taxon>
        <taxon>Orchesellinae</taxon>
        <taxon>Orchesella</taxon>
    </lineage>
</organism>